<feature type="transmembrane region" description="Helical" evidence="2">
    <location>
        <begin position="167"/>
        <end position="189"/>
    </location>
</feature>
<keyword evidence="4" id="KW-1185">Reference proteome</keyword>
<dbReference type="Proteomes" id="UP001497453">
    <property type="component" value="Chromosome 2"/>
</dbReference>
<keyword evidence="2" id="KW-0812">Transmembrane</keyword>
<proteinExistence type="predicted"/>
<keyword evidence="2" id="KW-1133">Transmembrane helix</keyword>
<evidence type="ECO:0000256" key="2">
    <source>
        <dbReference type="SAM" id="Phobius"/>
    </source>
</evidence>
<evidence type="ECO:0000313" key="3">
    <source>
        <dbReference type="EMBL" id="CAL1702478.1"/>
    </source>
</evidence>
<feature type="region of interest" description="Disordered" evidence="1">
    <location>
        <begin position="328"/>
        <end position="351"/>
    </location>
</feature>
<accession>A0ABP1D614</accession>
<sequence length="388" mass="42572">MNYIGFFNTRLSFGTNLHKYIIPTSEVVRPTRLGLSFGCMASELPPLLNPNTPLAWLPPEAASHIEASQYLYAATVGAWLWDFLGGLPGDYRMFTKHKLSPIDAIYVLARLVSGAFIMTALMFQVAPVGKCHALAKAIGWCGTFAVPLNCLLFFFRLKAVLKEARRIVVLFMFMWLATIGCALTAAFGVDGKRIATTRRCVNVIEEYSSALLIGMAVFDTAVFAAICTWLSLYGLADSWTKRLKSSFSGQAMRNMLKTVLQTGQLLYLVTVLVNIAIMVVILIPSVPSVFRALLAIPNIALQNSMACHVYRLLKLGHINDRPSALISSHPSRSPHDNILVHGDGSTSGRAGSNARDIALSTFATLHVPIADPRPIRMHSESQVRLIHV</sequence>
<gene>
    <name evidence="3" type="ORF">GFSPODELE1_LOCUS4062</name>
</gene>
<feature type="transmembrane region" description="Helical" evidence="2">
    <location>
        <begin position="265"/>
        <end position="286"/>
    </location>
</feature>
<name>A0ABP1D614_9APHY</name>
<evidence type="ECO:0008006" key="5">
    <source>
        <dbReference type="Google" id="ProtNLM"/>
    </source>
</evidence>
<feature type="transmembrane region" description="Helical" evidence="2">
    <location>
        <begin position="104"/>
        <end position="125"/>
    </location>
</feature>
<reference evidence="4" key="1">
    <citation type="submission" date="2024-04" db="EMBL/GenBank/DDBJ databases">
        <authorList>
            <person name="Shaw F."/>
            <person name="Minotto A."/>
        </authorList>
    </citation>
    <scope>NUCLEOTIDE SEQUENCE [LARGE SCALE GENOMIC DNA]</scope>
</reference>
<evidence type="ECO:0000256" key="1">
    <source>
        <dbReference type="SAM" id="MobiDB-lite"/>
    </source>
</evidence>
<feature type="transmembrane region" description="Helical" evidence="2">
    <location>
        <begin position="209"/>
        <end position="236"/>
    </location>
</feature>
<evidence type="ECO:0000313" key="4">
    <source>
        <dbReference type="Proteomes" id="UP001497453"/>
    </source>
</evidence>
<organism evidence="3 4">
    <name type="scientific">Somion occarium</name>
    <dbReference type="NCBI Taxonomy" id="3059160"/>
    <lineage>
        <taxon>Eukaryota</taxon>
        <taxon>Fungi</taxon>
        <taxon>Dikarya</taxon>
        <taxon>Basidiomycota</taxon>
        <taxon>Agaricomycotina</taxon>
        <taxon>Agaricomycetes</taxon>
        <taxon>Polyporales</taxon>
        <taxon>Cerrenaceae</taxon>
        <taxon>Somion</taxon>
    </lineage>
</organism>
<feature type="transmembrane region" description="Helical" evidence="2">
    <location>
        <begin position="137"/>
        <end position="155"/>
    </location>
</feature>
<dbReference type="EMBL" id="OZ037945">
    <property type="protein sequence ID" value="CAL1702478.1"/>
    <property type="molecule type" value="Genomic_DNA"/>
</dbReference>
<keyword evidence="2" id="KW-0472">Membrane</keyword>
<protein>
    <recommendedName>
        <fullName evidence="5">Transmembrane protein</fullName>
    </recommendedName>
</protein>